<organism evidence="2 3">
    <name type="scientific">Phytophthora pseudosyringae</name>
    <dbReference type="NCBI Taxonomy" id="221518"/>
    <lineage>
        <taxon>Eukaryota</taxon>
        <taxon>Sar</taxon>
        <taxon>Stramenopiles</taxon>
        <taxon>Oomycota</taxon>
        <taxon>Peronosporomycetes</taxon>
        <taxon>Peronosporales</taxon>
        <taxon>Peronosporaceae</taxon>
        <taxon>Phytophthora</taxon>
    </lineage>
</organism>
<proteinExistence type="predicted"/>
<protein>
    <submittedName>
        <fullName evidence="2">Uncharacterized protein</fullName>
    </submittedName>
</protein>
<name>A0A8T1W1V3_9STRA</name>
<comment type="caution">
    <text evidence="2">The sequence shown here is derived from an EMBL/GenBank/DDBJ whole genome shotgun (WGS) entry which is preliminary data.</text>
</comment>
<accession>A0A8T1W1V3</accession>
<evidence type="ECO:0000313" key="3">
    <source>
        <dbReference type="Proteomes" id="UP000694044"/>
    </source>
</evidence>
<dbReference type="AlphaFoldDB" id="A0A8T1W1V3"/>
<evidence type="ECO:0000313" key="2">
    <source>
        <dbReference type="EMBL" id="KAG7387862.1"/>
    </source>
</evidence>
<dbReference type="OrthoDB" id="72058at2759"/>
<dbReference type="EMBL" id="JAGDFM010000071">
    <property type="protein sequence ID" value="KAG7387862.1"/>
    <property type="molecule type" value="Genomic_DNA"/>
</dbReference>
<gene>
    <name evidence="2" type="ORF">PHYPSEUDO_013633</name>
</gene>
<evidence type="ECO:0000256" key="1">
    <source>
        <dbReference type="SAM" id="MobiDB-lite"/>
    </source>
</evidence>
<keyword evidence="3" id="KW-1185">Reference proteome</keyword>
<dbReference type="Proteomes" id="UP000694044">
    <property type="component" value="Unassembled WGS sequence"/>
</dbReference>
<reference evidence="2" key="1">
    <citation type="submission" date="2021-02" db="EMBL/GenBank/DDBJ databases">
        <authorList>
            <person name="Palmer J.M."/>
        </authorList>
    </citation>
    <scope>NUCLEOTIDE SEQUENCE</scope>
    <source>
        <strain evidence="2">SCRP734</strain>
    </source>
</reference>
<sequence length="798" mass="88975">MTPPPLTVASAAFFHLECSHAQLFHSEYKRSNRTRGLKILRCFPHCCPEHIDRSYCGTSLSIRVDLAPSEPDAPPTDPSVVSMFARFEAVSDVSLRAGECVEVDRIAAATQTESNPEGPWMAGTLDKPCRLVTAIRTTSPSTDDPQSLVFHLNTKSYAKWYYDWESGANKAHRLLKHVIKAYVMERCAVDKDSTITDCDSSDAAKQLYRVLHVETSPEFTLVSYRRASTDQYQGAYMEGGVSPYDEAALRGESPVGSYGRGYAHHPRVFVAKTTDWRSPMEAKPPPLYTKPNLAKRQRTPTQPARQLEEERDPDLLDDKLRWECNNLSTVSVSRNLALVYALLRWAPLSVYTSFVDELVHGVNDSLLGSLVGSSQETSGLNCFSKLLLNQARSDGGAAVPGSFVHDKRVVDKAPASMPRGLETLLGAVAGATMWLFSAETRQWMRTFLRHYAGRVMDKHALRECFVLFLRELQTRLDAQIFAQTPLVNLANAAEEVIATVYSYEYFHARRPRVRKILSGQSFVGWSAFVAQMRETYINMSSCPAVPRNLMKNHPGLDFALAHPPQNAVESDWNAEWLMDVDEAVWKSSEEAMEVDISDIGGLGDIDSDDGAVSLFTLFEIISQIVRVEVGIDTQARTMHIRSTQGVAGALDCMRLVLDGKDRVFSQFPNAVATGIDTGAYGNYIGEMQAEKSGRLVVYLQLFNWSVREDGPSYHTRVRIECWHSRRLCISGDILATTAPASFTPEEALYVSDMLLRDKREAVNSAHTQQLRDNPAARWAASANPWKELGRFGLGYSKV</sequence>
<feature type="region of interest" description="Disordered" evidence="1">
    <location>
        <begin position="281"/>
        <end position="312"/>
    </location>
</feature>